<name>A0A6A3LLQ9_9STRA</name>
<dbReference type="InterPro" id="IPR029039">
    <property type="entry name" value="Flavoprotein-like_sf"/>
</dbReference>
<accession>A0A6A3LLQ9</accession>
<comment type="caution">
    <text evidence="2">The sequence shown here is derived from an EMBL/GenBank/DDBJ whole genome shotgun (WGS) entry which is preliminary data.</text>
</comment>
<dbReference type="SUPFAM" id="SSF52218">
    <property type="entry name" value="Flavoproteins"/>
    <property type="match status" value="1"/>
</dbReference>
<dbReference type="EMBL" id="QXFW01000249">
    <property type="protein sequence ID" value="KAE9018917.1"/>
    <property type="molecule type" value="Genomic_DNA"/>
</dbReference>
<feature type="compositionally biased region" description="Basic and acidic residues" evidence="1">
    <location>
        <begin position="74"/>
        <end position="88"/>
    </location>
</feature>
<sequence>MMKHQRQRAIERRVTETPPSQVERASSELPAVRDGFVDPRPTGSTLPARLTEASLPTAPYSTDEVKQLLPSQQEHVELHPPSEGRDTSCLKPASTSCRRRYQLKALHAPPRSNLPIATLDVLKSADGILLGISTRFGTLPAQVKELFDACGDL</sequence>
<reference evidence="2 3" key="1">
    <citation type="submission" date="2018-09" db="EMBL/GenBank/DDBJ databases">
        <title>Genomic investigation of the strawberry pathogen Phytophthora fragariae indicates pathogenicity is determined by transcriptional variation in three key races.</title>
        <authorList>
            <person name="Adams T.M."/>
            <person name="Armitage A.D."/>
            <person name="Sobczyk M.K."/>
            <person name="Bates H.J."/>
            <person name="Dunwell J.M."/>
            <person name="Nellist C.F."/>
            <person name="Harrison R.J."/>
        </authorList>
    </citation>
    <scope>NUCLEOTIDE SEQUENCE [LARGE SCALE GENOMIC DNA]</scope>
    <source>
        <strain evidence="2 3">SCRP245</strain>
    </source>
</reference>
<proteinExistence type="predicted"/>
<feature type="region of interest" description="Disordered" evidence="1">
    <location>
        <begin position="74"/>
        <end position="93"/>
    </location>
</feature>
<feature type="region of interest" description="Disordered" evidence="1">
    <location>
        <begin position="1"/>
        <end position="57"/>
    </location>
</feature>
<dbReference type="Proteomes" id="UP000460718">
    <property type="component" value="Unassembled WGS sequence"/>
</dbReference>
<evidence type="ECO:0000313" key="2">
    <source>
        <dbReference type="EMBL" id="KAE9018917.1"/>
    </source>
</evidence>
<dbReference type="AlphaFoldDB" id="A0A6A3LLQ9"/>
<gene>
    <name evidence="2" type="ORF">PF011_g6058</name>
</gene>
<protein>
    <recommendedName>
        <fullName evidence="4">NADPH-dependent FMN reductase-like domain-containing protein</fullName>
    </recommendedName>
</protein>
<organism evidence="2 3">
    <name type="scientific">Phytophthora fragariae</name>
    <dbReference type="NCBI Taxonomy" id="53985"/>
    <lineage>
        <taxon>Eukaryota</taxon>
        <taxon>Sar</taxon>
        <taxon>Stramenopiles</taxon>
        <taxon>Oomycota</taxon>
        <taxon>Peronosporomycetes</taxon>
        <taxon>Peronosporales</taxon>
        <taxon>Peronosporaceae</taxon>
        <taxon>Phytophthora</taxon>
    </lineage>
</organism>
<evidence type="ECO:0000313" key="3">
    <source>
        <dbReference type="Proteomes" id="UP000460718"/>
    </source>
</evidence>
<dbReference type="Gene3D" id="3.40.50.360">
    <property type="match status" value="1"/>
</dbReference>
<evidence type="ECO:0000256" key="1">
    <source>
        <dbReference type="SAM" id="MobiDB-lite"/>
    </source>
</evidence>
<evidence type="ECO:0008006" key="4">
    <source>
        <dbReference type="Google" id="ProtNLM"/>
    </source>
</evidence>